<evidence type="ECO:0000313" key="3">
    <source>
        <dbReference type="Proteomes" id="UP000472971"/>
    </source>
</evidence>
<dbReference type="EMBL" id="JACEIO010000028">
    <property type="protein sequence ID" value="MBA4537825.1"/>
    <property type="molecule type" value="Genomic_DNA"/>
</dbReference>
<evidence type="ECO:0000313" key="2">
    <source>
        <dbReference type="EMBL" id="NEY82081.1"/>
    </source>
</evidence>
<reference evidence="1 4" key="2">
    <citation type="submission" date="2020-07" db="EMBL/GenBank/DDBJ databases">
        <authorList>
            <person name="Feng H."/>
        </authorList>
    </citation>
    <scope>NUCLEOTIDE SEQUENCE [LARGE SCALE GENOMIC DNA]</scope>
    <source>
        <strain evidence="1">S-12</strain>
        <strain evidence="4">s-12</strain>
    </source>
</reference>
<dbReference type="AlphaFoldDB" id="A0A6B3W2G8"/>
<dbReference type="Proteomes" id="UP000472971">
    <property type="component" value="Unassembled WGS sequence"/>
</dbReference>
<evidence type="ECO:0000313" key="1">
    <source>
        <dbReference type="EMBL" id="MBA4537825.1"/>
    </source>
</evidence>
<name>A0A6B3W2G8_9BACI</name>
<dbReference type="NCBIfam" id="TIGR03159">
    <property type="entry name" value="cas_Csc1"/>
    <property type="match status" value="1"/>
</dbReference>
<dbReference type="InterPro" id="IPR017576">
    <property type="entry name" value="CRISPR-assoc_prot_Csc1"/>
</dbReference>
<keyword evidence="3" id="KW-1185">Reference proteome</keyword>
<reference evidence="2 3" key="1">
    <citation type="submission" date="2020-02" db="EMBL/GenBank/DDBJ databases">
        <title>Bacillus aquiflavi sp. nov., isolated from yellow water of strong flavor Chinese baijiu in Yibin region of China.</title>
        <authorList>
            <person name="Xie J."/>
        </authorList>
    </citation>
    <scope>NUCLEOTIDE SEQUENCE [LARGE SCALE GENOMIC DNA]</scope>
    <source>
        <strain evidence="2 3">3H-10</strain>
    </source>
</reference>
<dbReference type="Proteomes" id="UP000570010">
    <property type="component" value="Unassembled WGS sequence"/>
</dbReference>
<accession>A0A6B3W2G8</accession>
<proteinExistence type="predicted"/>
<evidence type="ECO:0000313" key="4">
    <source>
        <dbReference type="Proteomes" id="UP000570010"/>
    </source>
</evidence>
<dbReference type="EMBL" id="JAAIWN010000026">
    <property type="protein sequence ID" value="NEY82081.1"/>
    <property type="molecule type" value="Genomic_DNA"/>
</dbReference>
<dbReference type="RefSeq" id="WP_163242469.1">
    <property type="nucleotide sequence ID" value="NZ_JAAIWN010000026.1"/>
</dbReference>
<sequence>MAEAAQKRSRRLSEKKIIEKKYAYLLNIYTEDYVFFASAEKGKVAETFPLVHNYALTYALGFTTAPYYFKEQLPKYEEQLDLLNEKGIYVYPAWQQKGMRRLIQYNTTDEGYLSVRGQSMGIPNWGFIKAIGPGSLFTTIVLSSSPLEFPTYIRLGKWMSLCKVSVSELSIQSANRKASDMLLNVNDLVSLPNYFISFYNMLPSRLLKGAEWEKAIDGYVVELDHFSYFCPESCYFYH</sequence>
<comment type="caution">
    <text evidence="2">The sequence shown here is derived from an EMBL/GenBank/DDBJ whole genome shotgun (WGS) entry which is preliminary data.</text>
</comment>
<dbReference type="Pfam" id="PF26241">
    <property type="entry name" value="Cas_Csc1"/>
    <property type="match status" value="1"/>
</dbReference>
<gene>
    <name evidence="2" type="primary">cas5d</name>
    <name evidence="2" type="ORF">G4D64_11345</name>
    <name evidence="1" type="ORF">H1Z61_11955</name>
</gene>
<protein>
    <submittedName>
        <fullName evidence="2">Type I-D CRISPR-associated protein Cas5/Csc1</fullName>
    </submittedName>
</protein>
<organism evidence="2 3">
    <name type="scientific">Bacillus aquiflavi</name>
    <dbReference type="NCBI Taxonomy" id="2672567"/>
    <lineage>
        <taxon>Bacteria</taxon>
        <taxon>Bacillati</taxon>
        <taxon>Bacillota</taxon>
        <taxon>Bacilli</taxon>
        <taxon>Bacillales</taxon>
        <taxon>Bacillaceae</taxon>
        <taxon>Bacillus</taxon>
    </lineage>
</organism>